<keyword evidence="2" id="KW-1185">Reference proteome</keyword>
<accession>A0A366DUH1</accession>
<evidence type="ECO:0000313" key="1">
    <source>
        <dbReference type="EMBL" id="RBO93139.1"/>
    </source>
</evidence>
<dbReference type="EMBL" id="QNRI01000013">
    <property type="protein sequence ID" value="RBO93139.1"/>
    <property type="molecule type" value="Genomic_DNA"/>
</dbReference>
<reference evidence="1 2" key="1">
    <citation type="submission" date="2018-06" db="EMBL/GenBank/DDBJ databases">
        <title>Genomic Encyclopedia of Type Strains, Phase IV (KMG-IV): sequencing the most valuable type-strain genomes for metagenomic binning, comparative biology and taxonomic classification.</title>
        <authorList>
            <person name="Goeker M."/>
        </authorList>
    </citation>
    <scope>NUCLEOTIDE SEQUENCE [LARGE SCALE GENOMIC DNA]</scope>
    <source>
        <strain evidence="1 2">DSM 15140</strain>
    </source>
</reference>
<proteinExistence type="predicted"/>
<sequence>MLFKKSERGWKGAGITRVRLENRYLVIQQLYEKENFLLCYDAR</sequence>
<gene>
    <name evidence="1" type="ORF">DES48_1135</name>
</gene>
<dbReference type="Proteomes" id="UP000252254">
    <property type="component" value="Unassembled WGS sequence"/>
</dbReference>
<comment type="caution">
    <text evidence="1">The sequence shown here is derived from an EMBL/GenBank/DDBJ whole genome shotgun (WGS) entry which is preliminary data.</text>
</comment>
<organism evidence="1 2">
    <name type="scientific">Paraliobacillus ryukyuensis</name>
    <dbReference type="NCBI Taxonomy" id="200904"/>
    <lineage>
        <taxon>Bacteria</taxon>
        <taxon>Bacillati</taxon>
        <taxon>Bacillota</taxon>
        <taxon>Bacilli</taxon>
        <taxon>Bacillales</taxon>
        <taxon>Bacillaceae</taxon>
        <taxon>Paraliobacillus</taxon>
    </lineage>
</organism>
<evidence type="ECO:0000313" key="2">
    <source>
        <dbReference type="Proteomes" id="UP000252254"/>
    </source>
</evidence>
<protein>
    <submittedName>
        <fullName evidence="1">Uncharacterized protein</fullName>
    </submittedName>
</protein>
<dbReference type="AlphaFoldDB" id="A0A366DUH1"/>
<name>A0A366DUH1_9BACI</name>